<dbReference type="InterPro" id="IPR016205">
    <property type="entry name" value="Glycerol_DH"/>
</dbReference>
<dbReference type="CDD" id="cd08170">
    <property type="entry name" value="GlyDH"/>
    <property type="match status" value="1"/>
</dbReference>
<dbReference type="GO" id="GO:0005829">
    <property type="term" value="C:cytosol"/>
    <property type="evidence" value="ECO:0007669"/>
    <property type="project" value="TreeGrafter"/>
</dbReference>
<evidence type="ECO:0000256" key="8">
    <source>
        <dbReference type="ARBA" id="ARBA00049006"/>
    </source>
</evidence>
<dbReference type="PANTHER" id="PTHR43616">
    <property type="entry name" value="GLYCEROL DEHYDROGENASE"/>
    <property type="match status" value="1"/>
</dbReference>
<dbReference type="RefSeq" id="WP_249333286.1">
    <property type="nucleotide sequence ID" value="NZ_JACRSY010000022.1"/>
</dbReference>
<comment type="similarity">
    <text evidence="1">Belongs to the iron-containing alcohol dehydrogenase family.</text>
</comment>
<evidence type="ECO:0000256" key="11">
    <source>
        <dbReference type="PIRSR" id="PIRSR000112-3"/>
    </source>
</evidence>
<keyword evidence="4 11" id="KW-0520">NAD</keyword>
<feature type="binding site" evidence="9">
    <location>
        <position position="272"/>
    </location>
    <ligand>
        <name>glycerol</name>
        <dbReference type="ChEBI" id="CHEBI:17754"/>
    </ligand>
</feature>
<dbReference type="PANTHER" id="PTHR43616:SF5">
    <property type="entry name" value="GLYCEROL DEHYDROGENASE 1"/>
    <property type="match status" value="1"/>
</dbReference>
<evidence type="ECO:0000256" key="1">
    <source>
        <dbReference type="ARBA" id="ARBA00007358"/>
    </source>
</evidence>
<feature type="binding site" evidence="11">
    <location>
        <begin position="117"/>
        <end position="120"/>
    </location>
    <ligand>
        <name>NAD(+)</name>
        <dbReference type="ChEBI" id="CHEBI:57540"/>
    </ligand>
</feature>
<feature type="domain" description="Alcohol dehydrogenase iron-type/glycerol dehydrogenase GldA" evidence="12">
    <location>
        <begin position="8"/>
        <end position="155"/>
    </location>
</feature>
<dbReference type="PROSITE" id="PS00913">
    <property type="entry name" value="ADH_IRON_1"/>
    <property type="match status" value="1"/>
</dbReference>
<comment type="cofactor">
    <cofactor evidence="9">
        <name>Zn(2+)</name>
        <dbReference type="ChEBI" id="CHEBI:29105"/>
    </cofactor>
    <text evidence="9">Binds 1 zinc ion per subunit.</text>
</comment>
<evidence type="ECO:0000256" key="7">
    <source>
        <dbReference type="ARBA" id="ARBA00040132"/>
    </source>
</evidence>
<dbReference type="NCBIfam" id="NF006941">
    <property type="entry name" value="PRK09423.1"/>
    <property type="match status" value="1"/>
</dbReference>
<organism evidence="13 14">
    <name type="scientific">Zhenhengia yiwuensis</name>
    <dbReference type="NCBI Taxonomy" id="2763666"/>
    <lineage>
        <taxon>Bacteria</taxon>
        <taxon>Bacillati</taxon>
        <taxon>Bacillota</taxon>
        <taxon>Clostridia</taxon>
        <taxon>Lachnospirales</taxon>
        <taxon>Lachnospiraceae</taxon>
        <taxon>Zhenhengia</taxon>
    </lineage>
</organism>
<keyword evidence="3" id="KW-0560">Oxidoreductase</keyword>
<evidence type="ECO:0000256" key="10">
    <source>
        <dbReference type="PIRSR" id="PIRSR000112-2"/>
    </source>
</evidence>
<dbReference type="EMBL" id="JACRSY010000022">
    <property type="protein sequence ID" value="MBC8580515.1"/>
    <property type="molecule type" value="Genomic_DNA"/>
</dbReference>
<sequence length="354" mass="38206">MERIICAPSQYSQGQHLIEKLASYYKKIGNQSAYIIVDSFINQTYHDMIIKSFEVSHTPYTLTVFGKECCMEEIQLHVHAHTLNAYDVVIGIGGGKTLDTAKAVAHFLHLPVIILPTSVSSDAPCSQISAIYTADGCFDYYLQLGTNPNMVIVDTSLIIQAPIRLFVAGMGDALSTYYESYACYQSGACSQVGGTITKAALALSKLALDTLLEDGYAAKCAIEKKVDSPAVNNIIEANTYLSGVGFENCGLALAHATANALSKLPTSTVSLHGEKVAFGTLLQIILEQRPKSEVQSIIGFCCTVGLPTTLTALGVQEEQLHTLIPLILEEPGIKNMPFSITSDMLYDALISLIH</sequence>
<feature type="binding site" evidence="9">
    <location>
        <position position="172"/>
    </location>
    <ligand>
        <name>glycerol</name>
        <dbReference type="ChEBI" id="CHEBI:17754"/>
    </ligand>
</feature>
<keyword evidence="2 9" id="KW-0479">Metal-binding</keyword>
<evidence type="ECO:0000313" key="14">
    <source>
        <dbReference type="Proteomes" id="UP000655830"/>
    </source>
</evidence>
<dbReference type="Pfam" id="PF00465">
    <property type="entry name" value="Fe-ADH"/>
    <property type="match status" value="1"/>
</dbReference>
<comment type="caution">
    <text evidence="13">The sequence shown here is derived from an EMBL/GenBank/DDBJ whole genome shotgun (WGS) entry which is preliminary data.</text>
</comment>
<dbReference type="InterPro" id="IPR001670">
    <property type="entry name" value="ADH_Fe/GldA"/>
</dbReference>
<dbReference type="SUPFAM" id="SSF56796">
    <property type="entry name" value="Dehydroquinate synthase-like"/>
    <property type="match status" value="1"/>
</dbReference>
<feature type="binding site" evidence="11">
    <location>
        <begin position="95"/>
        <end position="99"/>
    </location>
    <ligand>
        <name>NAD(+)</name>
        <dbReference type="ChEBI" id="CHEBI:57540"/>
    </ligand>
</feature>
<dbReference type="GO" id="GO:0046872">
    <property type="term" value="F:metal ion binding"/>
    <property type="evidence" value="ECO:0007669"/>
    <property type="project" value="UniProtKB-KW"/>
</dbReference>
<feature type="binding site" evidence="9">
    <location>
        <position position="255"/>
    </location>
    <ligand>
        <name>glycerol</name>
        <dbReference type="ChEBI" id="CHEBI:17754"/>
    </ligand>
</feature>
<evidence type="ECO:0000259" key="12">
    <source>
        <dbReference type="Pfam" id="PF00465"/>
    </source>
</evidence>
<dbReference type="AlphaFoldDB" id="A0A926EL65"/>
<dbReference type="Proteomes" id="UP000655830">
    <property type="component" value="Unassembled WGS sequence"/>
</dbReference>
<feature type="binding site" evidence="11">
    <location>
        <position position="126"/>
    </location>
    <ligand>
        <name>NAD(+)</name>
        <dbReference type="ChEBI" id="CHEBI:57540"/>
    </ligand>
</feature>
<evidence type="ECO:0000256" key="3">
    <source>
        <dbReference type="ARBA" id="ARBA00023002"/>
    </source>
</evidence>
<proteinExistence type="inferred from homology"/>
<reference evidence="13" key="1">
    <citation type="submission" date="2020-08" db="EMBL/GenBank/DDBJ databases">
        <title>Genome public.</title>
        <authorList>
            <person name="Liu C."/>
            <person name="Sun Q."/>
        </authorList>
    </citation>
    <scope>NUCLEOTIDE SEQUENCE</scope>
    <source>
        <strain evidence="13">NSJ-12</strain>
    </source>
</reference>
<protein>
    <recommendedName>
        <fullName evidence="7">Glycerol dehydrogenase</fullName>
        <ecNumber evidence="6">1.1.1.6</ecNumber>
    </recommendedName>
</protein>
<keyword evidence="14" id="KW-1185">Reference proteome</keyword>
<accession>A0A926EL65</accession>
<keyword evidence="9" id="KW-0862">Zinc</keyword>
<comment type="catalytic activity">
    <reaction evidence="8">
        <text>glycerol + NAD(+) = dihydroxyacetone + NADH + H(+)</text>
        <dbReference type="Rhea" id="RHEA:13769"/>
        <dbReference type="ChEBI" id="CHEBI:15378"/>
        <dbReference type="ChEBI" id="CHEBI:16016"/>
        <dbReference type="ChEBI" id="CHEBI:17754"/>
        <dbReference type="ChEBI" id="CHEBI:57540"/>
        <dbReference type="ChEBI" id="CHEBI:57945"/>
        <dbReference type="EC" id="1.1.1.6"/>
    </reaction>
</comment>
<dbReference type="InterPro" id="IPR018211">
    <property type="entry name" value="ADH_Fe_CS"/>
</dbReference>
<dbReference type="Gene3D" id="3.40.50.1970">
    <property type="match status" value="1"/>
</dbReference>
<evidence type="ECO:0000313" key="13">
    <source>
        <dbReference type="EMBL" id="MBC8580515.1"/>
    </source>
</evidence>
<gene>
    <name evidence="13" type="ORF">H8718_13345</name>
</gene>
<evidence type="ECO:0000256" key="9">
    <source>
        <dbReference type="PIRSR" id="PIRSR000112-1"/>
    </source>
</evidence>
<dbReference type="Gene3D" id="1.20.1090.10">
    <property type="entry name" value="Dehydroquinate synthase-like - alpha domain"/>
    <property type="match status" value="1"/>
</dbReference>
<evidence type="ECO:0000256" key="5">
    <source>
        <dbReference type="ARBA" id="ARBA00037918"/>
    </source>
</evidence>
<evidence type="ECO:0000256" key="6">
    <source>
        <dbReference type="ARBA" id="ARBA00039147"/>
    </source>
</evidence>
<feature type="binding site" evidence="11">
    <location>
        <position position="132"/>
    </location>
    <ligand>
        <name>NAD(+)</name>
        <dbReference type="ChEBI" id="CHEBI:57540"/>
    </ligand>
</feature>
<comment type="pathway">
    <text evidence="5">Polyol metabolism; glycerol fermentation; glycerone phosphate from glycerol (oxidative route): step 1/2.</text>
</comment>
<dbReference type="PIRSF" id="PIRSF000112">
    <property type="entry name" value="Glycerol_dehydrogenase"/>
    <property type="match status" value="1"/>
</dbReference>
<evidence type="ECO:0000256" key="4">
    <source>
        <dbReference type="ARBA" id="ARBA00023027"/>
    </source>
</evidence>
<dbReference type="GO" id="GO:0008888">
    <property type="term" value="F:glycerol dehydrogenase (NAD+) activity"/>
    <property type="evidence" value="ECO:0007669"/>
    <property type="project" value="UniProtKB-EC"/>
</dbReference>
<feature type="binding site" evidence="10">
    <location>
        <position position="122"/>
    </location>
    <ligand>
        <name>glycerol</name>
        <dbReference type="ChEBI" id="CHEBI:17754"/>
    </ligand>
</feature>
<evidence type="ECO:0000256" key="2">
    <source>
        <dbReference type="ARBA" id="ARBA00022723"/>
    </source>
</evidence>
<dbReference type="EC" id="1.1.1.6" evidence="6"/>
<name>A0A926EL65_9FIRM</name>